<evidence type="ECO:0000256" key="5">
    <source>
        <dbReference type="ARBA" id="ARBA00022725"/>
    </source>
</evidence>
<evidence type="ECO:0000313" key="15">
    <source>
        <dbReference type="Proteomes" id="UP001190640"/>
    </source>
</evidence>
<keyword evidence="11 12" id="KW-0807">Transducer</keyword>
<dbReference type="KEGG" id="emc:129339409"/>
<keyword evidence="10" id="KW-0325">Glycoprotein</keyword>
<keyword evidence="3 13" id="KW-0716">Sensory transduction</keyword>
<sequence length="311" mass="34991">MNLRNFSQPIIITEVILLGFSNIHQLQKPLFFFFLVMYILTLLCNGLVILLIEVNHRLKTPMYYFLKNLSWMEIIITTTVTPKMLSLLILEDNTMPFFACVLQGYIYFVAGSSEVFLLAAMSVDRYMAICNPLRYTSIMRTQICQLMVLSCWLWGFLSVTSSASLTMKLPFCGPNIIDHFFCDNGPVKHLICADIHFLQTIDLAVSCFNLLGSVSVTAVSYICIVVTVMRIPSAKGRKKAFSTCSSHITVASLYYGSSMFIYIKPAGESSTDLNKVATVLNTVVTPLLNPIIYTFRNKVVKEAVKDVLGRM</sequence>
<gene>
    <name evidence="16" type="primary">LOC129339409</name>
</gene>
<dbReference type="GO" id="GO:0004984">
    <property type="term" value="F:olfactory receptor activity"/>
    <property type="evidence" value="ECO:0007669"/>
    <property type="project" value="InterPro"/>
</dbReference>
<dbReference type="InterPro" id="IPR000276">
    <property type="entry name" value="GPCR_Rhodpsn"/>
</dbReference>
<feature type="transmembrane region" description="Helical" evidence="13">
    <location>
        <begin position="143"/>
        <end position="165"/>
    </location>
</feature>
<proteinExistence type="inferred from homology"/>
<feature type="domain" description="G-protein coupled receptors family 1 profile" evidence="14">
    <location>
        <begin position="44"/>
        <end position="293"/>
    </location>
</feature>
<dbReference type="Pfam" id="PF13853">
    <property type="entry name" value="7tm_4"/>
    <property type="match status" value="1"/>
</dbReference>
<evidence type="ECO:0000256" key="6">
    <source>
        <dbReference type="ARBA" id="ARBA00022989"/>
    </source>
</evidence>
<dbReference type="GO" id="GO:0005886">
    <property type="term" value="C:plasma membrane"/>
    <property type="evidence" value="ECO:0007669"/>
    <property type="project" value="UniProtKB-SubCell"/>
</dbReference>
<evidence type="ECO:0000256" key="3">
    <source>
        <dbReference type="ARBA" id="ARBA00022606"/>
    </source>
</evidence>
<evidence type="ECO:0000256" key="12">
    <source>
        <dbReference type="RuleBase" id="RU000688"/>
    </source>
</evidence>
<feature type="transmembrane region" description="Helical" evidence="13">
    <location>
        <begin position="203"/>
        <end position="228"/>
    </location>
</feature>
<evidence type="ECO:0000256" key="1">
    <source>
        <dbReference type="ARBA" id="ARBA00004651"/>
    </source>
</evidence>
<evidence type="ECO:0000256" key="10">
    <source>
        <dbReference type="ARBA" id="ARBA00023180"/>
    </source>
</evidence>
<keyword evidence="7 12" id="KW-0297">G-protein coupled receptor</keyword>
<dbReference type="Gene3D" id="1.20.1070.10">
    <property type="entry name" value="Rhodopsin 7-helix transmembrane proteins"/>
    <property type="match status" value="1"/>
</dbReference>
<reference evidence="16" key="1">
    <citation type="submission" date="2025-08" db="UniProtKB">
        <authorList>
            <consortium name="RefSeq"/>
        </authorList>
    </citation>
    <scope>IDENTIFICATION</scope>
    <source>
        <tissue evidence="16">Blood</tissue>
    </source>
</reference>
<dbReference type="PROSITE" id="PS50262">
    <property type="entry name" value="G_PROTEIN_RECEP_F1_2"/>
    <property type="match status" value="1"/>
</dbReference>
<dbReference type="PROSITE" id="PS00237">
    <property type="entry name" value="G_PROTEIN_RECEP_F1_1"/>
    <property type="match status" value="1"/>
</dbReference>
<evidence type="ECO:0000256" key="13">
    <source>
        <dbReference type="RuleBase" id="RU363047"/>
    </source>
</evidence>
<evidence type="ECO:0000256" key="4">
    <source>
        <dbReference type="ARBA" id="ARBA00022692"/>
    </source>
</evidence>
<dbReference type="InterPro" id="IPR047132">
    <property type="entry name" value="Olfact_rcpt_6C-like"/>
</dbReference>
<dbReference type="GO" id="GO:0004930">
    <property type="term" value="F:G protein-coupled receptor activity"/>
    <property type="evidence" value="ECO:0007669"/>
    <property type="project" value="UniProtKB-KW"/>
</dbReference>
<protein>
    <recommendedName>
        <fullName evidence="13">Olfactory receptor</fullName>
    </recommendedName>
</protein>
<feature type="transmembrane region" description="Helical" evidence="13">
    <location>
        <begin position="30"/>
        <end position="52"/>
    </location>
</feature>
<evidence type="ECO:0000259" key="14">
    <source>
        <dbReference type="PROSITE" id="PS50262"/>
    </source>
</evidence>
<keyword evidence="9 12" id="KW-0675">Receptor</keyword>
<evidence type="ECO:0000256" key="8">
    <source>
        <dbReference type="ARBA" id="ARBA00023136"/>
    </source>
</evidence>
<feature type="transmembrane region" description="Helical" evidence="13">
    <location>
        <begin position="240"/>
        <end position="263"/>
    </location>
</feature>
<evidence type="ECO:0000256" key="9">
    <source>
        <dbReference type="ARBA" id="ARBA00023170"/>
    </source>
</evidence>
<keyword evidence="2 13" id="KW-1003">Cell membrane</keyword>
<dbReference type="PRINTS" id="PR00237">
    <property type="entry name" value="GPCRRHODOPSN"/>
</dbReference>
<dbReference type="InterPro" id="IPR000725">
    <property type="entry name" value="Olfact_rcpt"/>
</dbReference>
<feature type="transmembrane region" description="Helical" evidence="13">
    <location>
        <begin position="64"/>
        <end position="85"/>
    </location>
</feature>
<organism evidence="15 16">
    <name type="scientific">Eublepharis macularius</name>
    <name type="common">Leopard gecko</name>
    <name type="synonym">Cyrtodactylus macularius</name>
    <dbReference type="NCBI Taxonomy" id="481883"/>
    <lineage>
        <taxon>Eukaryota</taxon>
        <taxon>Metazoa</taxon>
        <taxon>Chordata</taxon>
        <taxon>Craniata</taxon>
        <taxon>Vertebrata</taxon>
        <taxon>Euteleostomi</taxon>
        <taxon>Lepidosauria</taxon>
        <taxon>Squamata</taxon>
        <taxon>Bifurcata</taxon>
        <taxon>Gekkota</taxon>
        <taxon>Eublepharidae</taxon>
        <taxon>Eublepharinae</taxon>
        <taxon>Eublepharis</taxon>
    </lineage>
</organism>
<feature type="transmembrane region" description="Helical" evidence="13">
    <location>
        <begin position="275"/>
        <end position="295"/>
    </location>
</feature>
<dbReference type="Proteomes" id="UP001190640">
    <property type="component" value="Chromosome 12"/>
</dbReference>
<evidence type="ECO:0000256" key="11">
    <source>
        <dbReference type="ARBA" id="ARBA00023224"/>
    </source>
</evidence>
<dbReference type="SUPFAM" id="SSF81321">
    <property type="entry name" value="Family A G protein-coupled receptor-like"/>
    <property type="match status" value="1"/>
</dbReference>
<comment type="subcellular location">
    <subcellularLocation>
        <location evidence="1 13">Cell membrane</location>
        <topology evidence="1 13">Multi-pass membrane protein</topology>
    </subcellularLocation>
</comment>
<keyword evidence="15" id="KW-1185">Reference proteome</keyword>
<dbReference type="PANTHER" id="PTHR26454">
    <property type="entry name" value="OLFACTORY RECEPTOR"/>
    <property type="match status" value="1"/>
</dbReference>
<evidence type="ECO:0000256" key="7">
    <source>
        <dbReference type="ARBA" id="ARBA00023040"/>
    </source>
</evidence>
<keyword evidence="8 13" id="KW-0472">Membrane</keyword>
<keyword evidence="5 13" id="KW-0552">Olfaction</keyword>
<dbReference type="AlphaFoldDB" id="A0AA97LBU4"/>
<dbReference type="PANTHER" id="PTHR26454:SF1">
    <property type="entry name" value="OLFACTORY RECEPTOR"/>
    <property type="match status" value="1"/>
</dbReference>
<evidence type="ECO:0000313" key="16">
    <source>
        <dbReference type="RefSeq" id="XP_054849963.1"/>
    </source>
</evidence>
<dbReference type="InterPro" id="IPR017452">
    <property type="entry name" value="GPCR_Rhodpsn_7TM"/>
</dbReference>
<dbReference type="PRINTS" id="PR00245">
    <property type="entry name" value="OLFACTORYR"/>
</dbReference>
<comment type="similarity">
    <text evidence="12">Belongs to the G-protein coupled receptor 1 family.</text>
</comment>
<keyword evidence="6 13" id="KW-1133">Transmembrane helix</keyword>
<accession>A0AA97LBU4</accession>
<evidence type="ECO:0000256" key="2">
    <source>
        <dbReference type="ARBA" id="ARBA00022475"/>
    </source>
</evidence>
<feature type="transmembrane region" description="Helical" evidence="13">
    <location>
        <begin position="105"/>
        <end position="123"/>
    </location>
</feature>
<dbReference type="FunFam" id="1.20.1070.10:FF:000010">
    <property type="entry name" value="Olfactory receptor"/>
    <property type="match status" value="1"/>
</dbReference>
<dbReference type="GeneID" id="129339409"/>
<dbReference type="CDD" id="cd15912">
    <property type="entry name" value="7tmA_OR6C-like"/>
    <property type="match status" value="1"/>
</dbReference>
<dbReference type="RefSeq" id="XP_054849963.1">
    <property type="nucleotide sequence ID" value="XM_054993988.1"/>
</dbReference>
<keyword evidence="4 12" id="KW-0812">Transmembrane</keyword>
<name>A0AA97LBU4_EUBMA</name>